<dbReference type="KEGG" id="mnd:KOY48_03405"/>
<feature type="transmembrane region" description="Helical" evidence="1">
    <location>
        <begin position="6"/>
        <end position="24"/>
    </location>
</feature>
<name>A0A8F1MBN3_9BACT</name>
<organism evidence="2 3">
    <name type="scientific">Candidatus Minimicrobia naudis</name>
    <dbReference type="NCBI Taxonomy" id="2841263"/>
    <lineage>
        <taxon>Bacteria</taxon>
        <taxon>Candidatus Saccharimonadota</taxon>
        <taxon>Candidatus Saccharimonadota incertae sedis</taxon>
        <taxon>Candidatus Minimicrobia</taxon>
    </lineage>
</organism>
<evidence type="ECO:0000313" key="2">
    <source>
        <dbReference type="EMBL" id="QWQ31936.1"/>
    </source>
</evidence>
<sequence length="50" mass="5538">MKDFYGLIIIIMLLGLAAEVYFLAKPRRNSSCGRGADFGRHVSAYGWASD</sequence>
<gene>
    <name evidence="2" type="ORF">KOY48_03405</name>
</gene>
<dbReference type="Proteomes" id="UP000679129">
    <property type="component" value="Chromosome"/>
</dbReference>
<evidence type="ECO:0000256" key="1">
    <source>
        <dbReference type="SAM" id="Phobius"/>
    </source>
</evidence>
<evidence type="ECO:0000313" key="3">
    <source>
        <dbReference type="Proteomes" id="UP000679129"/>
    </source>
</evidence>
<keyword evidence="1" id="KW-0812">Transmembrane</keyword>
<dbReference type="EMBL" id="CP076460">
    <property type="protein sequence ID" value="QWQ31936.1"/>
    <property type="molecule type" value="Genomic_DNA"/>
</dbReference>
<keyword evidence="3" id="KW-1185">Reference proteome</keyword>
<proteinExistence type="predicted"/>
<keyword evidence="1" id="KW-1133">Transmembrane helix</keyword>
<accession>A0A8F1MBN3</accession>
<dbReference type="AlphaFoldDB" id="A0A8F1MBN3"/>
<reference evidence="2" key="1">
    <citation type="submission" date="2021-06" db="EMBL/GenBank/DDBJ databases">
        <title>An adapted protocol for Saccharibacteria cultivation: two new species join this phylum of Candidate Phyla Radiations.</title>
        <authorList>
            <person name="Ibrahim A."/>
            <person name="Maatouk M."/>
            <person name="Zgheib R."/>
            <person name="Haddad G."/>
            <person name="Bou Khalil J."/>
            <person name="Raoult D."/>
            <person name="Bittar F."/>
        </authorList>
    </citation>
    <scope>NUCLEOTIDE SEQUENCE</scope>
    <source>
        <strain evidence="2">IHU1</strain>
    </source>
</reference>
<protein>
    <submittedName>
        <fullName evidence="2">Uncharacterized protein</fullName>
    </submittedName>
</protein>
<keyword evidence="1" id="KW-0472">Membrane</keyword>